<accession>A0A840YS05</accession>
<dbReference type="EMBL" id="JACIJF010000018">
    <property type="protein sequence ID" value="MBB5712458.1"/>
    <property type="molecule type" value="Genomic_DNA"/>
</dbReference>
<keyword evidence="3" id="KW-1185">Reference proteome</keyword>
<sequence>MFHLFMYLGTASVSHAVAAAATTYAQQDGSCSNASGPPLHVKVVGLKDLSGRLKLEIFPPTEADFLKDDRKLKAEGRSFRRVWSGSPPGRDAALCIRAPGPGTWAVLFTHDRDGKNKFNPWRDGAGLPSNHPLGLTRPKVKPALVTIPAGGMSIEIRAQYLKGLNGFQPL</sequence>
<gene>
    <name evidence="2" type="ORF">FHT02_003718</name>
</gene>
<organism evidence="2 3">
    <name type="scientific">Sphingomonas xinjiangensis</name>
    <dbReference type="NCBI Taxonomy" id="643568"/>
    <lineage>
        <taxon>Bacteria</taxon>
        <taxon>Pseudomonadati</taxon>
        <taxon>Pseudomonadota</taxon>
        <taxon>Alphaproteobacteria</taxon>
        <taxon>Sphingomonadales</taxon>
        <taxon>Sphingomonadaceae</taxon>
        <taxon>Sphingomonas</taxon>
    </lineage>
</organism>
<evidence type="ECO:0000313" key="2">
    <source>
        <dbReference type="EMBL" id="MBB5712458.1"/>
    </source>
</evidence>
<keyword evidence="1" id="KW-0732">Signal</keyword>
<reference evidence="2 3" key="1">
    <citation type="submission" date="2020-08" db="EMBL/GenBank/DDBJ databases">
        <title>Genomic Encyclopedia of Type Strains, Phase IV (KMG-IV): sequencing the most valuable type-strain genomes for metagenomic binning, comparative biology and taxonomic classification.</title>
        <authorList>
            <person name="Goeker M."/>
        </authorList>
    </citation>
    <scope>NUCLEOTIDE SEQUENCE [LARGE SCALE GENOMIC DNA]</scope>
    <source>
        <strain evidence="2 3">DSM 26736</strain>
    </source>
</reference>
<dbReference type="Pfam" id="PF09912">
    <property type="entry name" value="DUF2141"/>
    <property type="match status" value="1"/>
</dbReference>
<dbReference type="Proteomes" id="UP000527143">
    <property type="component" value="Unassembled WGS sequence"/>
</dbReference>
<feature type="signal peptide" evidence="1">
    <location>
        <begin position="1"/>
        <end position="16"/>
    </location>
</feature>
<dbReference type="RefSeq" id="WP_184090970.1">
    <property type="nucleotide sequence ID" value="NZ_JACIJF010000018.1"/>
</dbReference>
<dbReference type="InterPro" id="IPR018673">
    <property type="entry name" value="DUF2141"/>
</dbReference>
<evidence type="ECO:0000313" key="3">
    <source>
        <dbReference type="Proteomes" id="UP000527143"/>
    </source>
</evidence>
<protein>
    <submittedName>
        <fullName evidence="2">Uncharacterized protein (DUF2141 family)</fullName>
    </submittedName>
</protein>
<feature type="chain" id="PRO_5032459130" evidence="1">
    <location>
        <begin position="17"/>
        <end position="170"/>
    </location>
</feature>
<evidence type="ECO:0000256" key="1">
    <source>
        <dbReference type="SAM" id="SignalP"/>
    </source>
</evidence>
<comment type="caution">
    <text evidence="2">The sequence shown here is derived from an EMBL/GenBank/DDBJ whole genome shotgun (WGS) entry which is preliminary data.</text>
</comment>
<proteinExistence type="predicted"/>
<name>A0A840YS05_9SPHN</name>
<dbReference type="AlphaFoldDB" id="A0A840YS05"/>